<feature type="transmembrane region" description="Helical" evidence="9">
    <location>
        <begin position="125"/>
        <end position="143"/>
    </location>
</feature>
<feature type="transmembrane region" description="Helical" evidence="9">
    <location>
        <begin position="251"/>
        <end position="275"/>
    </location>
</feature>
<keyword evidence="7 9" id="KW-0472">Membrane</keyword>
<evidence type="ECO:0000256" key="8">
    <source>
        <dbReference type="ARBA" id="ARBA00037998"/>
    </source>
</evidence>
<keyword evidence="5" id="KW-0029">Amino-acid transport</keyword>
<dbReference type="Pfam" id="PF02653">
    <property type="entry name" value="BPD_transp_2"/>
    <property type="match status" value="1"/>
</dbReference>
<feature type="transmembrane region" description="Helical" evidence="9">
    <location>
        <begin position="287"/>
        <end position="305"/>
    </location>
</feature>
<evidence type="ECO:0000313" key="11">
    <source>
        <dbReference type="Proteomes" id="UP000198775"/>
    </source>
</evidence>
<feature type="transmembrane region" description="Helical" evidence="9">
    <location>
        <begin position="163"/>
        <end position="185"/>
    </location>
</feature>
<keyword evidence="6 9" id="KW-1133">Transmembrane helix</keyword>
<evidence type="ECO:0000256" key="3">
    <source>
        <dbReference type="ARBA" id="ARBA00022475"/>
    </source>
</evidence>
<dbReference type="GO" id="GO:0022857">
    <property type="term" value="F:transmembrane transporter activity"/>
    <property type="evidence" value="ECO:0007669"/>
    <property type="project" value="InterPro"/>
</dbReference>
<dbReference type="PANTHER" id="PTHR11795:SF447">
    <property type="entry name" value="ABC TRANSPORTER PERMEASE PROTEIN"/>
    <property type="match status" value="1"/>
</dbReference>
<protein>
    <submittedName>
        <fullName evidence="10">Amino acid/amide ABC transporter membrane protein 1, HAAT family</fullName>
    </submittedName>
</protein>
<dbReference type="GO" id="GO:0006865">
    <property type="term" value="P:amino acid transport"/>
    <property type="evidence" value="ECO:0007669"/>
    <property type="project" value="UniProtKB-KW"/>
</dbReference>
<sequence>MAVGLDLLVQFFPNFASIVLAATGLAIIFGIMGIINLAHGEFIMVGAFSTSLAYNGGIPFLPIDALPGLGRLIGAMLFAALVTALFGLLVERTIISGAIPNWIAERTVGHPVITPLYDRLLDSMVATWGLSLIMVQTFRNVFGNSLSGVPIPFGKLSYGNSSIGLYQVLLAGVAALVLVGLYLLFVRTDYGMRARATIQNESMAQSLGVNTERTYMATFALGSGLAGLTGALYAPLLSIEPGLGAAFLVDAFVAVVVGGSSVVVGTLLSGGLLGIVDTLFSNVYGTFAGRIALLIVAIVLIRFIPEGLSSLVERLRERRLEVD</sequence>
<proteinExistence type="inferred from homology"/>
<keyword evidence="4 9" id="KW-0812">Transmembrane</keyword>
<dbReference type="OrthoDB" id="43815at2157"/>
<evidence type="ECO:0000256" key="9">
    <source>
        <dbReference type="SAM" id="Phobius"/>
    </source>
</evidence>
<evidence type="ECO:0000256" key="5">
    <source>
        <dbReference type="ARBA" id="ARBA00022970"/>
    </source>
</evidence>
<evidence type="ECO:0000256" key="1">
    <source>
        <dbReference type="ARBA" id="ARBA00004651"/>
    </source>
</evidence>
<dbReference type="EMBL" id="FOCX01000001">
    <property type="protein sequence ID" value="SEM96234.1"/>
    <property type="molecule type" value="Genomic_DNA"/>
</dbReference>
<comment type="subcellular location">
    <subcellularLocation>
        <location evidence="1">Cell membrane</location>
        <topology evidence="1">Multi-pass membrane protein</topology>
    </subcellularLocation>
</comment>
<organism evidence="10 11">
    <name type="scientific">Halorientalis persicus</name>
    <dbReference type="NCBI Taxonomy" id="1367881"/>
    <lineage>
        <taxon>Archaea</taxon>
        <taxon>Methanobacteriati</taxon>
        <taxon>Methanobacteriota</taxon>
        <taxon>Stenosarchaea group</taxon>
        <taxon>Halobacteria</taxon>
        <taxon>Halobacteriales</taxon>
        <taxon>Haloarculaceae</taxon>
        <taxon>Halorientalis</taxon>
    </lineage>
</organism>
<feature type="transmembrane region" description="Helical" evidence="9">
    <location>
        <begin position="69"/>
        <end position="90"/>
    </location>
</feature>
<keyword evidence="11" id="KW-1185">Reference proteome</keyword>
<dbReference type="InterPro" id="IPR052157">
    <property type="entry name" value="BCAA_transport_permease"/>
</dbReference>
<dbReference type="AlphaFoldDB" id="A0A1H8CP48"/>
<gene>
    <name evidence="10" type="ORF">SAMN05216388_100127</name>
</gene>
<evidence type="ECO:0000256" key="6">
    <source>
        <dbReference type="ARBA" id="ARBA00022989"/>
    </source>
</evidence>
<feature type="transmembrane region" description="Helical" evidence="9">
    <location>
        <begin position="15"/>
        <end position="35"/>
    </location>
</feature>
<dbReference type="GO" id="GO:0005886">
    <property type="term" value="C:plasma membrane"/>
    <property type="evidence" value="ECO:0007669"/>
    <property type="project" value="UniProtKB-SubCell"/>
</dbReference>
<evidence type="ECO:0000256" key="4">
    <source>
        <dbReference type="ARBA" id="ARBA00022692"/>
    </source>
</evidence>
<evidence type="ECO:0000313" key="10">
    <source>
        <dbReference type="EMBL" id="SEM96234.1"/>
    </source>
</evidence>
<evidence type="ECO:0000256" key="7">
    <source>
        <dbReference type="ARBA" id="ARBA00023136"/>
    </source>
</evidence>
<feature type="transmembrane region" description="Helical" evidence="9">
    <location>
        <begin position="215"/>
        <end position="239"/>
    </location>
</feature>
<dbReference type="RefSeq" id="WP_092656375.1">
    <property type="nucleotide sequence ID" value="NZ_FOCX01000001.1"/>
</dbReference>
<dbReference type="Proteomes" id="UP000198775">
    <property type="component" value="Unassembled WGS sequence"/>
</dbReference>
<comment type="similarity">
    <text evidence="8">Belongs to the binding-protein-dependent transport system permease family. LivHM subfamily.</text>
</comment>
<feature type="transmembrane region" description="Helical" evidence="9">
    <location>
        <begin position="42"/>
        <end position="63"/>
    </location>
</feature>
<keyword evidence="3" id="KW-1003">Cell membrane</keyword>
<reference evidence="11" key="1">
    <citation type="submission" date="2016-10" db="EMBL/GenBank/DDBJ databases">
        <authorList>
            <person name="Varghese N."/>
            <person name="Submissions S."/>
        </authorList>
    </citation>
    <scope>NUCLEOTIDE SEQUENCE [LARGE SCALE GENOMIC DNA]</scope>
    <source>
        <strain evidence="11">IBRC-M 10043</strain>
    </source>
</reference>
<name>A0A1H8CP48_9EURY</name>
<dbReference type="CDD" id="cd06582">
    <property type="entry name" value="TM_PBP1_LivH_like"/>
    <property type="match status" value="1"/>
</dbReference>
<accession>A0A1H8CP48</accession>
<keyword evidence="2" id="KW-0813">Transport</keyword>
<dbReference type="PANTHER" id="PTHR11795">
    <property type="entry name" value="BRANCHED-CHAIN AMINO ACID TRANSPORT SYSTEM PERMEASE PROTEIN LIVH"/>
    <property type="match status" value="1"/>
</dbReference>
<dbReference type="InterPro" id="IPR001851">
    <property type="entry name" value="ABC_transp_permease"/>
</dbReference>
<evidence type="ECO:0000256" key="2">
    <source>
        <dbReference type="ARBA" id="ARBA00022448"/>
    </source>
</evidence>